<keyword evidence="4" id="KW-1185">Reference proteome</keyword>
<name>A0ABW0LT75_9BACL</name>
<keyword evidence="2" id="KW-0812">Transmembrane</keyword>
<protein>
    <submittedName>
        <fullName evidence="3">Uncharacterized protein</fullName>
    </submittedName>
</protein>
<proteinExistence type="predicted"/>
<reference evidence="4" key="1">
    <citation type="journal article" date="2019" name="Int. J. Syst. Evol. Microbiol.">
        <title>The Global Catalogue of Microorganisms (GCM) 10K type strain sequencing project: providing services to taxonomists for standard genome sequencing and annotation.</title>
        <authorList>
            <consortium name="The Broad Institute Genomics Platform"/>
            <consortium name="The Broad Institute Genome Sequencing Center for Infectious Disease"/>
            <person name="Wu L."/>
            <person name="Ma J."/>
        </authorList>
    </citation>
    <scope>NUCLEOTIDE SEQUENCE [LARGE SCALE GENOMIC DNA]</scope>
    <source>
        <strain evidence="4">CCUG 57113</strain>
    </source>
</reference>
<dbReference type="Proteomes" id="UP001596105">
    <property type="component" value="Unassembled WGS sequence"/>
</dbReference>
<keyword evidence="2" id="KW-1133">Transmembrane helix</keyword>
<accession>A0ABW0LT75</accession>
<gene>
    <name evidence="3" type="ORF">ACFPPD_03645</name>
</gene>
<keyword evidence="2" id="KW-0472">Membrane</keyword>
<feature type="compositionally biased region" description="Basic and acidic residues" evidence="1">
    <location>
        <begin position="15"/>
        <end position="32"/>
    </location>
</feature>
<feature type="region of interest" description="Disordered" evidence="1">
    <location>
        <begin position="1"/>
        <end position="32"/>
    </location>
</feature>
<evidence type="ECO:0000313" key="4">
    <source>
        <dbReference type="Proteomes" id="UP001596105"/>
    </source>
</evidence>
<dbReference type="RefSeq" id="WP_209743220.1">
    <property type="nucleotide sequence ID" value="NZ_JBHSMH010000005.1"/>
</dbReference>
<comment type="caution">
    <text evidence="3">The sequence shown here is derived from an EMBL/GenBank/DDBJ whole genome shotgun (WGS) entry which is preliminary data.</text>
</comment>
<organism evidence="3 4">
    <name type="scientific">Cohnella suwonensis</name>
    <dbReference type="NCBI Taxonomy" id="696072"/>
    <lineage>
        <taxon>Bacteria</taxon>
        <taxon>Bacillati</taxon>
        <taxon>Bacillota</taxon>
        <taxon>Bacilli</taxon>
        <taxon>Bacillales</taxon>
        <taxon>Paenibacillaceae</taxon>
        <taxon>Cohnella</taxon>
    </lineage>
</organism>
<dbReference type="EMBL" id="JBHSMH010000005">
    <property type="protein sequence ID" value="MFC5467798.1"/>
    <property type="molecule type" value="Genomic_DNA"/>
</dbReference>
<feature type="transmembrane region" description="Helical" evidence="2">
    <location>
        <begin position="51"/>
        <end position="69"/>
    </location>
</feature>
<evidence type="ECO:0000313" key="3">
    <source>
        <dbReference type="EMBL" id="MFC5467798.1"/>
    </source>
</evidence>
<evidence type="ECO:0000256" key="2">
    <source>
        <dbReference type="SAM" id="Phobius"/>
    </source>
</evidence>
<sequence>MAHEEDASSIGAASFERKHSEYHTDESAGDAEHAGYSSAFRKWSGRAERRIARAILVLAALLVVSQLLLQFPSVRRLVTSADRAEGIPFRQSTR</sequence>
<evidence type="ECO:0000256" key="1">
    <source>
        <dbReference type="SAM" id="MobiDB-lite"/>
    </source>
</evidence>